<name>A0A1U7ZYY1_NELNU</name>
<keyword evidence="1" id="KW-1185">Reference proteome</keyword>
<dbReference type="Pfam" id="PF13302">
    <property type="entry name" value="Acetyltransf_3"/>
    <property type="match status" value="1"/>
</dbReference>
<dbReference type="SUPFAM" id="SSF55729">
    <property type="entry name" value="Acyl-CoA N-acyltransferases (Nat)"/>
    <property type="match status" value="1"/>
</dbReference>
<dbReference type="PANTHER" id="PTHR46067">
    <property type="entry name" value="ACYL-COA N-ACYLTRANSFERASES (NAT) SUPERFAMILY PROTEIN"/>
    <property type="match status" value="1"/>
</dbReference>
<dbReference type="RefSeq" id="XP_010259080.1">
    <property type="nucleotide sequence ID" value="XM_010260778.2"/>
</dbReference>
<dbReference type="AlphaFoldDB" id="A0A1U7ZYY1"/>
<sequence length="189" mass="21332">MEGASFKLEGGEGKEELSDISLRPLVLADMDDLMVWVTDDQVAHFCRWDTYKSREDALNYIRDVAIPHPWLRAICLKNRPIGSISVTPGSGNEKCRGELSYALASEHWGQGLATQAVKMVVSSLFHDFPDLERLEALVDSRNLRSQRVLEKVGFTREGILRKYRIVKGSSRDLVMYSILSVDLKSLSFV</sequence>
<protein>
    <submittedName>
        <fullName evidence="2">Uncharacterized protein LOC104598618</fullName>
    </submittedName>
</protein>
<reference evidence="2" key="1">
    <citation type="submission" date="2025-08" db="UniProtKB">
        <authorList>
            <consortium name="RefSeq"/>
        </authorList>
    </citation>
    <scope>IDENTIFICATION</scope>
</reference>
<proteinExistence type="predicted"/>
<evidence type="ECO:0000313" key="2">
    <source>
        <dbReference type="RefSeq" id="XP_010259080.1"/>
    </source>
</evidence>
<dbReference type="InterPro" id="IPR000182">
    <property type="entry name" value="GNAT_dom"/>
</dbReference>
<dbReference type="OrthoDB" id="630895at2759"/>
<dbReference type="OMA" id="MTWEPFK"/>
<gene>
    <name evidence="2" type="primary">LOC104598618</name>
</gene>
<dbReference type="KEGG" id="nnu:104598618"/>
<organism evidence="1 2">
    <name type="scientific">Nelumbo nucifera</name>
    <name type="common">Sacred lotus</name>
    <dbReference type="NCBI Taxonomy" id="4432"/>
    <lineage>
        <taxon>Eukaryota</taxon>
        <taxon>Viridiplantae</taxon>
        <taxon>Streptophyta</taxon>
        <taxon>Embryophyta</taxon>
        <taxon>Tracheophyta</taxon>
        <taxon>Spermatophyta</taxon>
        <taxon>Magnoliopsida</taxon>
        <taxon>Proteales</taxon>
        <taxon>Nelumbonaceae</taxon>
        <taxon>Nelumbo</taxon>
    </lineage>
</organism>
<dbReference type="GeneID" id="104598618"/>
<accession>A0A1U7ZYY1</accession>
<dbReference type="InterPro" id="IPR016181">
    <property type="entry name" value="Acyl_CoA_acyltransferase"/>
</dbReference>
<dbReference type="FunCoup" id="A0A1U7ZYY1">
    <property type="interactions" value="9"/>
</dbReference>
<dbReference type="PANTHER" id="PTHR46067:SF27">
    <property type="entry name" value="ACYL-COA N-ACYLTRANSFERASES (NAT) SUPERFAMILY PROTEIN"/>
    <property type="match status" value="1"/>
</dbReference>
<dbReference type="Proteomes" id="UP000189703">
    <property type="component" value="Unplaced"/>
</dbReference>
<dbReference type="GO" id="GO:0016747">
    <property type="term" value="F:acyltransferase activity, transferring groups other than amino-acyl groups"/>
    <property type="evidence" value="ECO:0007669"/>
    <property type="project" value="InterPro"/>
</dbReference>
<dbReference type="PROSITE" id="PS51186">
    <property type="entry name" value="GNAT"/>
    <property type="match status" value="1"/>
</dbReference>
<evidence type="ECO:0000313" key="1">
    <source>
        <dbReference type="Proteomes" id="UP000189703"/>
    </source>
</evidence>
<dbReference type="Gene3D" id="3.40.630.30">
    <property type="match status" value="1"/>
</dbReference>
<dbReference type="eggNOG" id="ENOG502RXXF">
    <property type="taxonomic scope" value="Eukaryota"/>
</dbReference>